<dbReference type="InterPro" id="IPR050270">
    <property type="entry name" value="DegV_domain_contain"/>
</dbReference>
<dbReference type="GO" id="GO:0008289">
    <property type="term" value="F:lipid binding"/>
    <property type="evidence" value="ECO:0007669"/>
    <property type="project" value="UniProtKB-KW"/>
</dbReference>
<dbReference type="NCBIfam" id="TIGR00762">
    <property type="entry name" value="DegV"/>
    <property type="match status" value="1"/>
</dbReference>
<evidence type="ECO:0000313" key="3">
    <source>
        <dbReference type="Proteomes" id="UP000824073"/>
    </source>
</evidence>
<dbReference type="PANTHER" id="PTHR33434">
    <property type="entry name" value="DEGV DOMAIN-CONTAINING PROTEIN DR_1986-RELATED"/>
    <property type="match status" value="1"/>
</dbReference>
<protein>
    <submittedName>
        <fullName evidence="2">DegV family protein</fullName>
    </submittedName>
</protein>
<reference evidence="2" key="1">
    <citation type="submission" date="2020-10" db="EMBL/GenBank/DDBJ databases">
        <authorList>
            <person name="Gilroy R."/>
        </authorList>
    </citation>
    <scope>NUCLEOTIDE SEQUENCE</scope>
    <source>
        <strain evidence="2">CHK191-8634</strain>
    </source>
</reference>
<proteinExistence type="predicted"/>
<dbReference type="Proteomes" id="UP000824073">
    <property type="component" value="Unassembled WGS sequence"/>
</dbReference>
<dbReference type="Gene3D" id="3.30.1180.10">
    <property type="match status" value="1"/>
</dbReference>
<gene>
    <name evidence="2" type="ORF">IAB67_01170</name>
</gene>
<dbReference type="AlphaFoldDB" id="A0A9D1IVP5"/>
<accession>A0A9D1IVP5</accession>
<sequence>MGIKILADSCCDLPGFEKNDWGVSLIPLKITVGDTTYVDDGSIHIPELIDAMQNCPTPPSTACPSPADYADAMSGSDDVIVVTLSSKLSGSYQSAKAGAELKRGTGRVHVLDSQSASAGEVLLVHNLLRLIRGGMGFSELVVRAEKLATDMKTFFVLQSLDNLVKTGRINRLVGQLASILHMRPIMGEDGAGSIVLLEKVRGTQNAMRRLGELVVETARHAAVSTPERDTVVIAHCNCPDRAQELKKAILRGSKVIRDVLVVATGGLSTVYANDGGIVIGY</sequence>
<dbReference type="Pfam" id="PF02645">
    <property type="entry name" value="DegV"/>
    <property type="match status" value="1"/>
</dbReference>
<keyword evidence="1" id="KW-0446">Lipid-binding</keyword>
<dbReference type="InterPro" id="IPR043168">
    <property type="entry name" value="DegV_C"/>
</dbReference>
<dbReference type="PROSITE" id="PS51482">
    <property type="entry name" value="DEGV"/>
    <property type="match status" value="1"/>
</dbReference>
<dbReference type="Gene3D" id="2.20.28.50">
    <property type="entry name" value="degv family protein"/>
    <property type="match status" value="1"/>
</dbReference>
<dbReference type="EMBL" id="DVMR01000013">
    <property type="protein sequence ID" value="HIU42889.1"/>
    <property type="molecule type" value="Genomic_DNA"/>
</dbReference>
<evidence type="ECO:0000313" key="2">
    <source>
        <dbReference type="EMBL" id="HIU42889.1"/>
    </source>
</evidence>
<dbReference type="SUPFAM" id="SSF82549">
    <property type="entry name" value="DAK1/DegV-like"/>
    <property type="match status" value="1"/>
</dbReference>
<reference evidence="2" key="2">
    <citation type="journal article" date="2021" name="PeerJ">
        <title>Extensive microbial diversity within the chicken gut microbiome revealed by metagenomics and culture.</title>
        <authorList>
            <person name="Gilroy R."/>
            <person name="Ravi A."/>
            <person name="Getino M."/>
            <person name="Pursley I."/>
            <person name="Horton D.L."/>
            <person name="Alikhan N.F."/>
            <person name="Baker D."/>
            <person name="Gharbi K."/>
            <person name="Hall N."/>
            <person name="Watson M."/>
            <person name="Adriaenssens E.M."/>
            <person name="Foster-Nyarko E."/>
            <person name="Jarju S."/>
            <person name="Secka A."/>
            <person name="Antonio M."/>
            <person name="Oren A."/>
            <person name="Chaudhuri R.R."/>
            <person name="La Ragione R."/>
            <person name="Hildebrand F."/>
            <person name="Pallen M.J."/>
        </authorList>
    </citation>
    <scope>NUCLEOTIDE SEQUENCE</scope>
    <source>
        <strain evidence="2">CHK191-8634</strain>
    </source>
</reference>
<organism evidence="2 3">
    <name type="scientific">Candidatus Ventrousia excrementavium</name>
    <dbReference type="NCBI Taxonomy" id="2840961"/>
    <lineage>
        <taxon>Bacteria</taxon>
        <taxon>Bacillati</taxon>
        <taxon>Bacillota</taxon>
        <taxon>Clostridia</taxon>
        <taxon>Eubacteriales</taxon>
        <taxon>Clostridiaceae</taxon>
        <taxon>Clostridiaceae incertae sedis</taxon>
        <taxon>Candidatus Ventrousia</taxon>
    </lineage>
</organism>
<dbReference type="PANTHER" id="PTHR33434:SF2">
    <property type="entry name" value="FATTY ACID-BINDING PROTEIN TM_1468"/>
    <property type="match status" value="1"/>
</dbReference>
<dbReference type="InterPro" id="IPR003797">
    <property type="entry name" value="DegV"/>
</dbReference>
<evidence type="ECO:0000256" key="1">
    <source>
        <dbReference type="ARBA" id="ARBA00023121"/>
    </source>
</evidence>
<comment type="caution">
    <text evidence="2">The sequence shown here is derived from an EMBL/GenBank/DDBJ whole genome shotgun (WGS) entry which is preliminary data.</text>
</comment>
<name>A0A9D1IVP5_9CLOT</name>
<dbReference type="Gene3D" id="3.40.50.10440">
    <property type="entry name" value="Dihydroxyacetone kinase, domain 1"/>
    <property type="match status" value="1"/>
</dbReference>